<name>A0A366AYS1_9FLAO</name>
<protein>
    <recommendedName>
        <fullName evidence="3">T9SS sorting signal type C domain-containing protein</fullName>
    </recommendedName>
</protein>
<evidence type="ECO:0000313" key="1">
    <source>
        <dbReference type="EMBL" id="RBN50019.1"/>
    </source>
</evidence>
<accession>A0A366AYS1</accession>
<evidence type="ECO:0008006" key="3">
    <source>
        <dbReference type="Google" id="ProtNLM"/>
    </source>
</evidence>
<keyword evidence="2" id="KW-1185">Reference proteome</keyword>
<comment type="caution">
    <text evidence="1">The sequence shown here is derived from an EMBL/GenBank/DDBJ whole genome shotgun (WGS) entry which is preliminary data.</text>
</comment>
<sequence>MFLSIGGSATGTNKASSTIWSNTETVANYGSPSDLWGTTTLTPAIINAANFGVVLTVKNSNDEDTVASVDYIQIIVSYSIAGTLKWYTALSGGNSIGSGASFNPVGVTGSGLTNTNTPGSTTYYVECSLNPGCRTPADFVINALPSTPQATNTNATCALATGSITITSPAPADGIFFTVTGKSPVVAAVTNTTGVFSGLAVGTYNVTANNASGCVSLPSADIVIKPLVLKPNTWNGTVWSTGSKPSSDAEEIIFNGDYQTKSEDLTACTCLVKAGRKVIIKEGKTLKLTNGLTVEDTVDPKTTLTFENNASLVQVNKDAVNKGVISYIRSNNTTRETDYTYWSSPVAGQKLIDVSPKTPLDYFYSFDAGVNNWIYEDPNKVVMKDGKGYIIRGPHHTGIPPTNFYDAPFKGVPNNGDYEVDIAGAGTSNLIGNPYPSALDAESFLIANREVLQGTLYFWTHSTPIRTATGAANEGSGDLVYITDDYASYNLTGGVGTEKKIITTIGNTEPSGENKSNRPTGKIASGQGFFATGKAAGKATFKNTMRVGVDGIAGDNMQFFKTTQSSKNTNAIEKNRVWLNLTNDKGAFKQVLVGYITDATNGYDNALDGANNNGNQFINFYSINDDKNLTIQARALPFDENDVVPLGYSSTIQGSFSISIDEVDGLLTSENIYLEDRSNNSIHDLKKAAYTFDTEKGTFNERFVLRYTDRTLASADFELNDSSVLIAKDKNELKIKSNTEIISQIAVFDLLGRKVFDNVAVNSNEFQTSAIRLSNQVVVVKVTLTNGEVISKKVVY</sequence>
<gene>
    <name evidence="1" type="ORF">DR980_10985</name>
</gene>
<organism evidence="1 2">
    <name type="scientific">Flavobacterium psychrolimnae</name>
    <dbReference type="NCBI Taxonomy" id="249351"/>
    <lineage>
        <taxon>Bacteria</taxon>
        <taxon>Pseudomonadati</taxon>
        <taxon>Bacteroidota</taxon>
        <taxon>Flavobacteriia</taxon>
        <taxon>Flavobacteriales</taxon>
        <taxon>Flavobacteriaceae</taxon>
        <taxon>Flavobacterium</taxon>
    </lineage>
</organism>
<dbReference type="Proteomes" id="UP000253676">
    <property type="component" value="Unassembled WGS sequence"/>
</dbReference>
<proteinExistence type="predicted"/>
<dbReference type="AlphaFoldDB" id="A0A366AYS1"/>
<evidence type="ECO:0000313" key="2">
    <source>
        <dbReference type="Proteomes" id="UP000253676"/>
    </source>
</evidence>
<reference evidence="1 2" key="1">
    <citation type="submission" date="2018-07" db="EMBL/GenBank/DDBJ databases">
        <title>Complete genome sequence of Flavobacterium psychrolimnae LMG 22018.</title>
        <authorList>
            <person name="Kim D.-U."/>
        </authorList>
    </citation>
    <scope>NUCLEOTIDE SEQUENCE [LARGE SCALE GENOMIC DNA]</scope>
    <source>
        <strain evidence="1 2">LMG 22018</strain>
    </source>
</reference>
<dbReference type="EMBL" id="QNUX01000009">
    <property type="protein sequence ID" value="RBN50019.1"/>
    <property type="molecule type" value="Genomic_DNA"/>
</dbReference>
<dbReference type="NCBIfam" id="NF033708">
    <property type="entry name" value="T9SS_Cterm_ChiA"/>
    <property type="match status" value="1"/>
</dbReference>